<sequence length="115" mass="12321">MKKLLGRIIINMIAIWAASYTISGVSYSGLEGLFFAAIIFGIVNTFIKPILTLISLPLTIFTLGLFLLIVNGITVEITAGLSALNTATFGDSIKAGVIITIANWILQGIFDTKKD</sequence>
<organism evidence="2 3">
    <name type="scientific">Dethiosulfatibacter aminovorans DSM 17477</name>
    <dbReference type="NCBI Taxonomy" id="1121476"/>
    <lineage>
        <taxon>Bacteria</taxon>
        <taxon>Bacillati</taxon>
        <taxon>Bacillota</taxon>
        <taxon>Tissierellia</taxon>
        <taxon>Dethiosulfatibacter</taxon>
    </lineage>
</organism>
<reference evidence="2 3" key="1">
    <citation type="submission" date="2016-11" db="EMBL/GenBank/DDBJ databases">
        <authorList>
            <person name="Jaros S."/>
            <person name="Januszkiewicz K."/>
            <person name="Wedrychowicz H."/>
        </authorList>
    </citation>
    <scope>NUCLEOTIDE SEQUENCE [LARGE SCALE GENOMIC DNA]</scope>
    <source>
        <strain evidence="2 3">DSM 17477</strain>
    </source>
</reference>
<gene>
    <name evidence="2" type="ORF">SAMN02745751_03426</name>
</gene>
<dbReference type="AlphaFoldDB" id="A0A1M6MBZ9"/>
<evidence type="ECO:0000313" key="3">
    <source>
        <dbReference type="Proteomes" id="UP000184052"/>
    </source>
</evidence>
<keyword evidence="1" id="KW-0472">Membrane</keyword>
<dbReference type="OrthoDB" id="7205479at2"/>
<keyword evidence="1" id="KW-1133">Transmembrane helix</keyword>
<dbReference type="PANTHER" id="PTHR37309:SF1">
    <property type="entry name" value="SLR0284 PROTEIN"/>
    <property type="match status" value="1"/>
</dbReference>
<feature type="transmembrane region" description="Helical" evidence="1">
    <location>
        <begin position="93"/>
        <end position="110"/>
    </location>
</feature>
<name>A0A1M6MBZ9_9FIRM</name>
<dbReference type="Pfam" id="PF04020">
    <property type="entry name" value="Phage_holin_4_2"/>
    <property type="match status" value="1"/>
</dbReference>
<feature type="transmembrane region" description="Helical" evidence="1">
    <location>
        <begin position="58"/>
        <end position="81"/>
    </location>
</feature>
<dbReference type="RefSeq" id="WP_073050778.1">
    <property type="nucleotide sequence ID" value="NZ_FQZL01000040.1"/>
</dbReference>
<keyword evidence="1" id="KW-0812">Transmembrane</keyword>
<accession>A0A1M6MBZ9</accession>
<protein>
    <submittedName>
        <fullName evidence="2">Putative membrane protein</fullName>
    </submittedName>
</protein>
<dbReference type="Proteomes" id="UP000184052">
    <property type="component" value="Unassembled WGS sequence"/>
</dbReference>
<evidence type="ECO:0000313" key="2">
    <source>
        <dbReference type="EMBL" id="SHJ80890.1"/>
    </source>
</evidence>
<evidence type="ECO:0000256" key="1">
    <source>
        <dbReference type="SAM" id="Phobius"/>
    </source>
</evidence>
<keyword evidence="3" id="KW-1185">Reference proteome</keyword>
<proteinExistence type="predicted"/>
<dbReference type="EMBL" id="FQZL01000040">
    <property type="protein sequence ID" value="SHJ80890.1"/>
    <property type="molecule type" value="Genomic_DNA"/>
</dbReference>
<dbReference type="InterPro" id="IPR007165">
    <property type="entry name" value="Phage_holin_4_2"/>
</dbReference>
<dbReference type="STRING" id="1121476.SAMN02745751_03426"/>
<dbReference type="PANTHER" id="PTHR37309">
    <property type="entry name" value="SLR0284 PROTEIN"/>
    <property type="match status" value="1"/>
</dbReference>